<dbReference type="AlphaFoldDB" id="A0A0X3V5E8"/>
<evidence type="ECO:0000256" key="3">
    <source>
        <dbReference type="PROSITE-ProRule" id="PRU00169"/>
    </source>
</evidence>
<dbReference type="InterPro" id="IPR016032">
    <property type="entry name" value="Sig_transdc_resp-reg_C-effctor"/>
</dbReference>
<dbReference type="InterPro" id="IPR000792">
    <property type="entry name" value="Tscrpt_reg_LuxR_C"/>
</dbReference>
<reference evidence="6 7" key="1">
    <citation type="submission" date="2015-10" db="EMBL/GenBank/DDBJ databases">
        <authorList>
            <person name="Gilbert D.G."/>
        </authorList>
    </citation>
    <scope>NUCLEOTIDE SEQUENCE [LARGE SCALE GENOMIC DNA]</scope>
    <source>
        <strain evidence="6 7">NRRL B-16712</strain>
    </source>
</reference>
<evidence type="ECO:0000256" key="2">
    <source>
        <dbReference type="ARBA" id="ARBA00023125"/>
    </source>
</evidence>
<dbReference type="PROSITE" id="PS50043">
    <property type="entry name" value="HTH_LUXR_2"/>
    <property type="match status" value="1"/>
</dbReference>
<dbReference type="EMBL" id="LLZH01000048">
    <property type="protein sequence ID" value="KUL39452.1"/>
    <property type="molecule type" value="Genomic_DNA"/>
</dbReference>
<protein>
    <recommendedName>
        <fullName evidence="8">Two-component system response regulator</fullName>
    </recommendedName>
</protein>
<evidence type="ECO:0000259" key="4">
    <source>
        <dbReference type="PROSITE" id="PS50043"/>
    </source>
</evidence>
<dbReference type="PROSITE" id="PS50110">
    <property type="entry name" value="RESPONSE_REGULATORY"/>
    <property type="match status" value="1"/>
</dbReference>
<dbReference type="InterPro" id="IPR011006">
    <property type="entry name" value="CheY-like_superfamily"/>
</dbReference>
<name>A0A0X3V5E8_9ACTN</name>
<evidence type="ECO:0000256" key="1">
    <source>
        <dbReference type="ARBA" id="ARBA00022553"/>
    </source>
</evidence>
<dbReference type="Gene3D" id="3.40.50.2300">
    <property type="match status" value="1"/>
</dbReference>
<dbReference type="RefSeq" id="WP_198170664.1">
    <property type="nucleotide sequence ID" value="NZ_LLZH01000048.1"/>
</dbReference>
<evidence type="ECO:0000313" key="7">
    <source>
        <dbReference type="Proteomes" id="UP000053244"/>
    </source>
</evidence>
<dbReference type="Pfam" id="PF00196">
    <property type="entry name" value="GerE"/>
    <property type="match status" value="1"/>
</dbReference>
<dbReference type="SUPFAM" id="SSF46894">
    <property type="entry name" value="C-terminal effector domain of the bipartite response regulators"/>
    <property type="match status" value="1"/>
</dbReference>
<dbReference type="CDD" id="cd17535">
    <property type="entry name" value="REC_NarL-like"/>
    <property type="match status" value="1"/>
</dbReference>
<evidence type="ECO:0000259" key="5">
    <source>
        <dbReference type="PROSITE" id="PS50110"/>
    </source>
</evidence>
<dbReference type="Proteomes" id="UP000053244">
    <property type="component" value="Unassembled WGS sequence"/>
</dbReference>
<sequence>MSVLVVESHPLLRGGLEALLSANDDMTVIAAVSGIEQALHAIPLSPPDVVVFGIDERVHEVSGALARLLAVGGGQRVVILGPDDHPGHAESLLQQGARAYLPKDVSHGYLTSVIREMCREDERVFISAYPSAIPSLTRSGTRVLSNREREVIVLVAQAMSNAQIARKLSITKGTVKRHLHNIFAKLNAVSRIDAVNKARALMMIAATIRLDL</sequence>
<dbReference type="InterPro" id="IPR058245">
    <property type="entry name" value="NreC/VraR/RcsB-like_REC"/>
</dbReference>
<dbReference type="GO" id="GO:0006355">
    <property type="term" value="P:regulation of DNA-templated transcription"/>
    <property type="evidence" value="ECO:0007669"/>
    <property type="project" value="InterPro"/>
</dbReference>
<dbReference type="InterPro" id="IPR039420">
    <property type="entry name" value="WalR-like"/>
</dbReference>
<comment type="caution">
    <text evidence="6">The sequence shown here is derived from an EMBL/GenBank/DDBJ whole genome shotgun (WGS) entry which is preliminary data.</text>
</comment>
<keyword evidence="2" id="KW-0238">DNA-binding</keyword>
<dbReference type="Pfam" id="PF00072">
    <property type="entry name" value="Response_reg"/>
    <property type="match status" value="1"/>
</dbReference>
<feature type="domain" description="HTH luxR-type" evidence="4">
    <location>
        <begin position="137"/>
        <end position="202"/>
    </location>
</feature>
<dbReference type="InterPro" id="IPR036388">
    <property type="entry name" value="WH-like_DNA-bd_sf"/>
</dbReference>
<dbReference type="InterPro" id="IPR001789">
    <property type="entry name" value="Sig_transdc_resp-reg_receiver"/>
</dbReference>
<keyword evidence="1" id="KW-0597">Phosphoprotein</keyword>
<feature type="domain" description="Response regulatory" evidence="5">
    <location>
        <begin position="2"/>
        <end position="118"/>
    </location>
</feature>
<accession>A0A0X3V5E8</accession>
<dbReference type="GO" id="GO:0000160">
    <property type="term" value="P:phosphorelay signal transduction system"/>
    <property type="evidence" value="ECO:0007669"/>
    <property type="project" value="InterPro"/>
</dbReference>
<dbReference type="SMART" id="SM00421">
    <property type="entry name" value="HTH_LUXR"/>
    <property type="match status" value="1"/>
</dbReference>
<evidence type="ECO:0008006" key="8">
    <source>
        <dbReference type="Google" id="ProtNLM"/>
    </source>
</evidence>
<gene>
    <name evidence="6" type="ORF">ADL15_09285</name>
</gene>
<dbReference type="PRINTS" id="PR00038">
    <property type="entry name" value="HTHLUXR"/>
</dbReference>
<dbReference type="SUPFAM" id="SSF52172">
    <property type="entry name" value="CheY-like"/>
    <property type="match status" value="1"/>
</dbReference>
<proteinExistence type="predicted"/>
<keyword evidence="7" id="KW-1185">Reference proteome</keyword>
<organism evidence="6 7">
    <name type="scientific">Actinoplanes awajinensis subsp. mycoplanecinus</name>
    <dbReference type="NCBI Taxonomy" id="135947"/>
    <lineage>
        <taxon>Bacteria</taxon>
        <taxon>Bacillati</taxon>
        <taxon>Actinomycetota</taxon>
        <taxon>Actinomycetes</taxon>
        <taxon>Micromonosporales</taxon>
        <taxon>Micromonosporaceae</taxon>
        <taxon>Actinoplanes</taxon>
    </lineage>
</organism>
<dbReference type="CDD" id="cd06170">
    <property type="entry name" value="LuxR_C_like"/>
    <property type="match status" value="1"/>
</dbReference>
<comment type="caution">
    <text evidence="3">Lacks conserved residue(s) required for the propagation of feature annotation.</text>
</comment>
<dbReference type="SMART" id="SM00448">
    <property type="entry name" value="REC"/>
    <property type="match status" value="1"/>
</dbReference>
<dbReference type="GO" id="GO:0003677">
    <property type="term" value="F:DNA binding"/>
    <property type="evidence" value="ECO:0007669"/>
    <property type="project" value="UniProtKB-KW"/>
</dbReference>
<dbReference type="PANTHER" id="PTHR43214">
    <property type="entry name" value="TWO-COMPONENT RESPONSE REGULATOR"/>
    <property type="match status" value="1"/>
</dbReference>
<dbReference type="Gene3D" id="1.10.10.10">
    <property type="entry name" value="Winged helix-like DNA-binding domain superfamily/Winged helix DNA-binding domain"/>
    <property type="match status" value="1"/>
</dbReference>
<evidence type="ECO:0000313" key="6">
    <source>
        <dbReference type="EMBL" id="KUL39452.1"/>
    </source>
</evidence>